<gene>
    <name evidence="2" type="primary">Acey_s0417.g1098</name>
    <name evidence="2" type="ORF">Y032_0417g1098</name>
</gene>
<organism evidence="2 3">
    <name type="scientific">Ancylostoma ceylanicum</name>
    <dbReference type="NCBI Taxonomy" id="53326"/>
    <lineage>
        <taxon>Eukaryota</taxon>
        <taxon>Metazoa</taxon>
        <taxon>Ecdysozoa</taxon>
        <taxon>Nematoda</taxon>
        <taxon>Chromadorea</taxon>
        <taxon>Rhabditida</taxon>
        <taxon>Rhabditina</taxon>
        <taxon>Rhabditomorpha</taxon>
        <taxon>Strongyloidea</taxon>
        <taxon>Ancylostomatidae</taxon>
        <taxon>Ancylostomatinae</taxon>
        <taxon>Ancylostoma</taxon>
    </lineage>
</organism>
<sequence>MAASRRAELMILQSRSIFLAIISLSFLGVDLEEHSQSGIIEKPGSLESRTVRTQIPSNIRNYSIVREKAESISE</sequence>
<feature type="signal peptide" evidence="1">
    <location>
        <begin position="1"/>
        <end position="31"/>
    </location>
</feature>
<keyword evidence="3" id="KW-1185">Reference proteome</keyword>
<dbReference type="EMBL" id="JARK01000017">
    <property type="protein sequence ID" value="EYC45760.1"/>
    <property type="molecule type" value="Genomic_DNA"/>
</dbReference>
<evidence type="ECO:0000256" key="1">
    <source>
        <dbReference type="SAM" id="SignalP"/>
    </source>
</evidence>
<evidence type="ECO:0000313" key="2">
    <source>
        <dbReference type="EMBL" id="EYC45760.1"/>
    </source>
</evidence>
<evidence type="ECO:0000313" key="3">
    <source>
        <dbReference type="Proteomes" id="UP000024635"/>
    </source>
</evidence>
<proteinExistence type="predicted"/>
<reference evidence="3" key="1">
    <citation type="journal article" date="2015" name="Nat. Genet.">
        <title>The genome and transcriptome of the zoonotic hookworm Ancylostoma ceylanicum identify infection-specific gene families.</title>
        <authorList>
            <person name="Schwarz E.M."/>
            <person name="Hu Y."/>
            <person name="Antoshechkin I."/>
            <person name="Miller M.M."/>
            <person name="Sternberg P.W."/>
            <person name="Aroian R.V."/>
        </authorList>
    </citation>
    <scope>NUCLEOTIDE SEQUENCE</scope>
    <source>
        <strain evidence="3">HY135</strain>
    </source>
</reference>
<dbReference type="AlphaFoldDB" id="A0A016X1H2"/>
<comment type="caution">
    <text evidence="2">The sequence shown here is derived from an EMBL/GenBank/DDBJ whole genome shotgun (WGS) entry which is preliminary data.</text>
</comment>
<protein>
    <submittedName>
        <fullName evidence="2">Uncharacterized protein</fullName>
    </submittedName>
</protein>
<name>A0A016X1H2_9BILA</name>
<dbReference type="Proteomes" id="UP000024635">
    <property type="component" value="Unassembled WGS sequence"/>
</dbReference>
<feature type="chain" id="PRO_5001495281" evidence="1">
    <location>
        <begin position="32"/>
        <end position="74"/>
    </location>
</feature>
<keyword evidence="1" id="KW-0732">Signal</keyword>
<accession>A0A016X1H2</accession>